<feature type="coiled-coil region" evidence="1">
    <location>
        <begin position="2"/>
        <end position="29"/>
    </location>
</feature>
<keyword evidence="1" id="KW-0175">Coiled coil</keyword>
<evidence type="ECO:0000313" key="3">
    <source>
        <dbReference type="Proteomes" id="UP001151760"/>
    </source>
</evidence>
<proteinExistence type="predicted"/>
<gene>
    <name evidence="2" type="ORF">Tco_0861480</name>
</gene>
<name>A0ABQ5BIQ3_9ASTR</name>
<keyword evidence="3" id="KW-1185">Reference proteome</keyword>
<evidence type="ECO:0000256" key="1">
    <source>
        <dbReference type="SAM" id="Coils"/>
    </source>
</evidence>
<accession>A0ABQ5BIQ3</accession>
<dbReference type="Proteomes" id="UP001151760">
    <property type="component" value="Unassembled WGS sequence"/>
</dbReference>
<reference evidence="2" key="2">
    <citation type="submission" date="2022-01" db="EMBL/GenBank/DDBJ databases">
        <authorList>
            <person name="Yamashiro T."/>
            <person name="Shiraishi A."/>
            <person name="Satake H."/>
            <person name="Nakayama K."/>
        </authorList>
    </citation>
    <scope>NUCLEOTIDE SEQUENCE</scope>
</reference>
<reference evidence="2" key="1">
    <citation type="journal article" date="2022" name="Int. J. Mol. Sci.">
        <title>Draft Genome of Tanacetum Coccineum: Genomic Comparison of Closely Related Tanacetum-Family Plants.</title>
        <authorList>
            <person name="Yamashiro T."/>
            <person name="Shiraishi A."/>
            <person name="Nakayama K."/>
            <person name="Satake H."/>
        </authorList>
    </citation>
    <scope>NUCLEOTIDE SEQUENCE</scope>
</reference>
<protein>
    <submittedName>
        <fullName evidence="2">Uncharacterized protein</fullName>
    </submittedName>
</protein>
<evidence type="ECO:0000313" key="2">
    <source>
        <dbReference type="EMBL" id="GJT14438.1"/>
    </source>
</evidence>
<dbReference type="EMBL" id="BQNB010013312">
    <property type="protein sequence ID" value="GJT14438.1"/>
    <property type="molecule type" value="Genomic_DNA"/>
</dbReference>
<organism evidence="2 3">
    <name type="scientific">Tanacetum coccineum</name>
    <dbReference type="NCBI Taxonomy" id="301880"/>
    <lineage>
        <taxon>Eukaryota</taxon>
        <taxon>Viridiplantae</taxon>
        <taxon>Streptophyta</taxon>
        <taxon>Embryophyta</taxon>
        <taxon>Tracheophyta</taxon>
        <taxon>Spermatophyta</taxon>
        <taxon>Magnoliopsida</taxon>
        <taxon>eudicotyledons</taxon>
        <taxon>Gunneridae</taxon>
        <taxon>Pentapetalae</taxon>
        <taxon>asterids</taxon>
        <taxon>campanulids</taxon>
        <taxon>Asterales</taxon>
        <taxon>Asteraceae</taxon>
        <taxon>Asteroideae</taxon>
        <taxon>Anthemideae</taxon>
        <taxon>Anthemidinae</taxon>
        <taxon>Tanacetum</taxon>
    </lineage>
</organism>
<comment type="caution">
    <text evidence="2">The sequence shown here is derived from an EMBL/GenBank/DDBJ whole genome shotgun (WGS) entry which is preliminary data.</text>
</comment>
<sequence length="120" mass="13345">MHAQTNEKINSLVAKIEKLNAELKGKIQSTTIDAVKPRVLAHGKYAMDVDPIPPPQRNNRDTHIVLAPGKYAMDVDPIPPPQRNNMDTHIAFLKHLKDNVEILREIVEEGSIANPLDSAL</sequence>